<dbReference type="OrthoDB" id="9811615at2"/>
<dbReference type="CDD" id="cd06464">
    <property type="entry name" value="ACD_sHsps-like"/>
    <property type="match status" value="1"/>
</dbReference>
<dbReference type="InterPro" id="IPR002068">
    <property type="entry name" value="A-crystallin/Hsp20_dom"/>
</dbReference>
<accession>D5ECQ7</accession>
<evidence type="ECO:0000313" key="5">
    <source>
        <dbReference type="Proteomes" id="UP000002366"/>
    </source>
</evidence>
<protein>
    <submittedName>
        <fullName evidence="4">Heat shock protein Hsp20</fullName>
    </submittedName>
</protein>
<dbReference type="Proteomes" id="UP000002366">
    <property type="component" value="Chromosome"/>
</dbReference>
<evidence type="ECO:0000259" key="3">
    <source>
        <dbReference type="PROSITE" id="PS01031"/>
    </source>
</evidence>
<dbReference type="EMBL" id="CP001997">
    <property type="protein sequence ID" value="ADE56339.1"/>
    <property type="molecule type" value="Genomic_DNA"/>
</dbReference>
<keyword evidence="4" id="KW-0346">Stress response</keyword>
<evidence type="ECO:0000256" key="1">
    <source>
        <dbReference type="PROSITE-ProRule" id="PRU00285"/>
    </source>
</evidence>
<organism evidence="4 5">
    <name type="scientific">Aminobacterium colombiense (strain DSM 12261 / ALA-1)</name>
    <dbReference type="NCBI Taxonomy" id="572547"/>
    <lineage>
        <taxon>Bacteria</taxon>
        <taxon>Thermotogati</taxon>
        <taxon>Synergistota</taxon>
        <taxon>Synergistia</taxon>
        <taxon>Synergistales</taxon>
        <taxon>Aminobacteriaceae</taxon>
        <taxon>Aminobacterium</taxon>
    </lineage>
</organism>
<name>D5ECQ7_AMICL</name>
<dbReference type="AlphaFoldDB" id="D5ECQ7"/>
<dbReference type="PANTHER" id="PTHR11527">
    <property type="entry name" value="HEAT-SHOCK PROTEIN 20 FAMILY MEMBER"/>
    <property type="match status" value="1"/>
</dbReference>
<evidence type="ECO:0000256" key="2">
    <source>
        <dbReference type="RuleBase" id="RU003616"/>
    </source>
</evidence>
<comment type="similarity">
    <text evidence="1 2">Belongs to the small heat shock protein (HSP20) family.</text>
</comment>
<feature type="domain" description="SHSP" evidence="3">
    <location>
        <begin position="47"/>
        <end position="160"/>
    </location>
</feature>
<dbReference type="KEGG" id="aco:Amico_0192"/>
<dbReference type="eggNOG" id="COG0071">
    <property type="taxonomic scope" value="Bacteria"/>
</dbReference>
<keyword evidence="5" id="KW-1185">Reference proteome</keyword>
<evidence type="ECO:0000313" key="4">
    <source>
        <dbReference type="EMBL" id="ADE56339.1"/>
    </source>
</evidence>
<dbReference type="Pfam" id="PF00011">
    <property type="entry name" value="HSP20"/>
    <property type="match status" value="1"/>
</dbReference>
<dbReference type="InterPro" id="IPR031107">
    <property type="entry name" value="Small_HSP"/>
</dbReference>
<proteinExistence type="inferred from homology"/>
<dbReference type="SUPFAM" id="SSF49764">
    <property type="entry name" value="HSP20-like chaperones"/>
    <property type="match status" value="1"/>
</dbReference>
<dbReference type="HOGENOM" id="CLU_046737_12_0_0"/>
<dbReference type="RefSeq" id="WP_013047605.1">
    <property type="nucleotide sequence ID" value="NC_014011.1"/>
</dbReference>
<reference evidence="4 5" key="1">
    <citation type="journal article" date="2010" name="Stand. Genomic Sci.">
        <title>Complete genome sequence of Aminobacterium colombiense type strain (ALA-1).</title>
        <authorList>
            <person name="Chertkov O."/>
            <person name="Sikorski J."/>
            <person name="Brambilla E."/>
            <person name="Lapidus A."/>
            <person name="Copeland A."/>
            <person name="Glavina Del Rio T."/>
            <person name="Nolan M."/>
            <person name="Lucas S."/>
            <person name="Tice H."/>
            <person name="Cheng J.F."/>
            <person name="Han C."/>
            <person name="Detter J.C."/>
            <person name="Bruce D."/>
            <person name="Tapia R."/>
            <person name="Goodwin L."/>
            <person name="Pitluck S."/>
            <person name="Liolios K."/>
            <person name="Ivanova N."/>
            <person name="Mavromatis K."/>
            <person name="Ovchinnikova G."/>
            <person name="Pati A."/>
            <person name="Chen A."/>
            <person name="Palaniappan K."/>
            <person name="Land M."/>
            <person name="Hauser L."/>
            <person name="Chang Y.J."/>
            <person name="Jeffries C.D."/>
            <person name="Spring S."/>
            <person name="Rohde M."/>
            <person name="Goker M."/>
            <person name="Bristow J."/>
            <person name="Eisen J.A."/>
            <person name="Markowitz V."/>
            <person name="Hugenholtz P."/>
            <person name="Kyrpides N.C."/>
            <person name="Klenk H.P."/>
        </authorList>
    </citation>
    <scope>NUCLEOTIDE SEQUENCE [LARGE SCALE GENOMIC DNA]</scope>
    <source>
        <strain evidence="5">DSM 12261 / ALA-1</strain>
    </source>
</reference>
<dbReference type="InterPro" id="IPR008978">
    <property type="entry name" value="HSP20-like_chaperone"/>
</dbReference>
<dbReference type="STRING" id="572547.Amico_0192"/>
<sequence>MRRFLARRPIERMFPVTPFATPMETMMKNMMRGFDEMMSSFPWSEEPYEAAMSPRGDMYRKDGKIIAELELPGIDPSQMDLKIYPDRLVITAEKKDERQIEEENYYRTERYYGNISRILQFPEEVDPGTAKASYKKGILTIEVTEKKQPEECKVLEIKNEDLE</sequence>
<dbReference type="Gene3D" id="2.60.40.790">
    <property type="match status" value="1"/>
</dbReference>
<dbReference type="PROSITE" id="PS01031">
    <property type="entry name" value="SHSP"/>
    <property type="match status" value="1"/>
</dbReference>
<gene>
    <name evidence="4" type="ordered locus">Amico_0192</name>
</gene>